<feature type="signal peptide" evidence="2">
    <location>
        <begin position="1"/>
        <end position="22"/>
    </location>
</feature>
<dbReference type="Proteomes" id="UP000683360">
    <property type="component" value="Unassembled WGS sequence"/>
</dbReference>
<organism evidence="3 4">
    <name type="scientific">Mytilus edulis</name>
    <name type="common">Blue mussel</name>
    <dbReference type="NCBI Taxonomy" id="6550"/>
    <lineage>
        <taxon>Eukaryota</taxon>
        <taxon>Metazoa</taxon>
        <taxon>Spiralia</taxon>
        <taxon>Lophotrochozoa</taxon>
        <taxon>Mollusca</taxon>
        <taxon>Bivalvia</taxon>
        <taxon>Autobranchia</taxon>
        <taxon>Pteriomorphia</taxon>
        <taxon>Mytilida</taxon>
        <taxon>Mytiloidea</taxon>
        <taxon>Mytilidae</taxon>
        <taxon>Mytilinae</taxon>
        <taxon>Mytilus</taxon>
    </lineage>
</organism>
<protein>
    <submittedName>
        <fullName evidence="3">Uncharacterized protein</fullName>
    </submittedName>
</protein>
<keyword evidence="4" id="KW-1185">Reference proteome</keyword>
<feature type="chain" id="PRO_5035859199" evidence="2">
    <location>
        <begin position="23"/>
        <end position="383"/>
    </location>
</feature>
<dbReference type="EMBL" id="CAJPWZ010002395">
    <property type="protein sequence ID" value="CAG2237613.1"/>
    <property type="molecule type" value="Genomic_DNA"/>
</dbReference>
<name>A0A8S3U4Q0_MYTED</name>
<evidence type="ECO:0000313" key="3">
    <source>
        <dbReference type="EMBL" id="CAG2237613.1"/>
    </source>
</evidence>
<feature type="transmembrane region" description="Helical" evidence="1">
    <location>
        <begin position="238"/>
        <end position="261"/>
    </location>
</feature>
<keyword evidence="1" id="KW-1133">Transmembrane helix</keyword>
<keyword evidence="1" id="KW-0812">Transmembrane</keyword>
<proteinExistence type="predicted"/>
<dbReference type="OrthoDB" id="6136079at2759"/>
<evidence type="ECO:0000256" key="1">
    <source>
        <dbReference type="SAM" id="Phobius"/>
    </source>
</evidence>
<dbReference type="AlphaFoldDB" id="A0A8S3U4Q0"/>
<reference evidence="3" key="1">
    <citation type="submission" date="2021-03" db="EMBL/GenBank/DDBJ databases">
        <authorList>
            <person name="Bekaert M."/>
        </authorList>
    </citation>
    <scope>NUCLEOTIDE SEQUENCE</scope>
</reference>
<evidence type="ECO:0000313" key="4">
    <source>
        <dbReference type="Proteomes" id="UP000683360"/>
    </source>
</evidence>
<gene>
    <name evidence="3" type="ORF">MEDL_50058</name>
</gene>
<sequence>MASVKFMLILIALYYFQAITGGVETPLSWDEARRECKTKNKILSPLKSIQRNEETHFRSIRSVWTANYDLNLGCNISTGFCESLYIEQIPKSEHYEGLCKNDFLVTGTSKHFQIGSNNTFKGTCKRGIPVDLLNMKELGHAIKEIEVNTNYWINSTNIAPDSFIRHCMLYTRYRNRTGNYEHLTKTDCREKYPFMCSEGDSYGTVISKITFLNNVDLTTQAVLKTNQSEVNSSEKGGFGGTVTAIILTVGMLFIGLVVILVMRRQRRWWTRPWLSPERRRSFGLYDQLMTELRREDRHSFVHFLRMPTEMFDEILQRVGPRIAKQNTFYRNPLEPGLKLAITLRHLASGAKYRSMQYGWRVPHNTISVFIPEVHNINKFRKST</sequence>
<keyword evidence="1" id="KW-0472">Membrane</keyword>
<keyword evidence="2" id="KW-0732">Signal</keyword>
<evidence type="ECO:0000256" key="2">
    <source>
        <dbReference type="SAM" id="SignalP"/>
    </source>
</evidence>
<accession>A0A8S3U4Q0</accession>
<comment type="caution">
    <text evidence="3">The sequence shown here is derived from an EMBL/GenBank/DDBJ whole genome shotgun (WGS) entry which is preliminary data.</text>
</comment>